<dbReference type="EMBL" id="REGN01000043">
    <property type="protein sequence ID" value="RNA44960.1"/>
    <property type="molecule type" value="Genomic_DNA"/>
</dbReference>
<proteinExistence type="predicted"/>
<reference evidence="1 2" key="1">
    <citation type="journal article" date="2018" name="Sci. Rep.">
        <title>Genomic signatures of local adaptation to the degree of environmental predictability in rotifers.</title>
        <authorList>
            <person name="Franch-Gras L."/>
            <person name="Hahn C."/>
            <person name="Garcia-Roger E.M."/>
            <person name="Carmona M.J."/>
            <person name="Serra M."/>
            <person name="Gomez A."/>
        </authorList>
    </citation>
    <scope>NUCLEOTIDE SEQUENCE [LARGE SCALE GENOMIC DNA]</scope>
    <source>
        <strain evidence="1">HYR1</strain>
    </source>
</reference>
<accession>A0A3M7TAW9</accession>
<gene>
    <name evidence="1" type="ORF">BpHYR1_052249</name>
</gene>
<dbReference type="Proteomes" id="UP000276133">
    <property type="component" value="Unassembled WGS sequence"/>
</dbReference>
<evidence type="ECO:0000313" key="1">
    <source>
        <dbReference type="EMBL" id="RNA44960.1"/>
    </source>
</evidence>
<keyword evidence="2" id="KW-1185">Reference proteome</keyword>
<name>A0A3M7TAW9_BRAPC</name>
<protein>
    <submittedName>
        <fullName evidence="1">Uncharacterized protein</fullName>
    </submittedName>
</protein>
<sequence length="64" mass="7615">MDSKANTRKNLSNLTRIKLKALIITHDESSFNLRFKLKKNCLKIKFFNSSLLNRINKDEKKNKY</sequence>
<dbReference type="AlphaFoldDB" id="A0A3M7TAW9"/>
<evidence type="ECO:0000313" key="2">
    <source>
        <dbReference type="Proteomes" id="UP000276133"/>
    </source>
</evidence>
<organism evidence="1 2">
    <name type="scientific">Brachionus plicatilis</name>
    <name type="common">Marine rotifer</name>
    <name type="synonym">Brachionus muelleri</name>
    <dbReference type="NCBI Taxonomy" id="10195"/>
    <lineage>
        <taxon>Eukaryota</taxon>
        <taxon>Metazoa</taxon>
        <taxon>Spiralia</taxon>
        <taxon>Gnathifera</taxon>
        <taxon>Rotifera</taxon>
        <taxon>Eurotatoria</taxon>
        <taxon>Monogononta</taxon>
        <taxon>Pseudotrocha</taxon>
        <taxon>Ploima</taxon>
        <taxon>Brachionidae</taxon>
        <taxon>Brachionus</taxon>
    </lineage>
</organism>
<comment type="caution">
    <text evidence="1">The sequence shown here is derived from an EMBL/GenBank/DDBJ whole genome shotgun (WGS) entry which is preliminary data.</text>
</comment>